<evidence type="ECO:0000313" key="2">
    <source>
        <dbReference type="Proteomes" id="UP001237642"/>
    </source>
</evidence>
<reference evidence="1" key="1">
    <citation type="submission" date="2023-02" db="EMBL/GenBank/DDBJ databases">
        <title>Genome of toxic invasive species Heracleum sosnowskyi carries increased number of genes despite the absence of recent whole-genome duplications.</title>
        <authorList>
            <person name="Schelkunov M."/>
            <person name="Shtratnikova V."/>
            <person name="Makarenko M."/>
            <person name="Klepikova A."/>
            <person name="Omelchenko D."/>
            <person name="Novikova G."/>
            <person name="Obukhova E."/>
            <person name="Bogdanov V."/>
            <person name="Penin A."/>
            <person name="Logacheva M."/>
        </authorList>
    </citation>
    <scope>NUCLEOTIDE SEQUENCE</scope>
    <source>
        <strain evidence="1">Hsosn_3</strain>
        <tissue evidence="1">Leaf</tissue>
    </source>
</reference>
<gene>
    <name evidence="1" type="ORF">POM88_005624</name>
</gene>
<evidence type="ECO:0000313" key="1">
    <source>
        <dbReference type="EMBL" id="KAK1395761.1"/>
    </source>
</evidence>
<dbReference type="EMBL" id="JAUIZM010000002">
    <property type="protein sequence ID" value="KAK1395761.1"/>
    <property type="molecule type" value="Genomic_DNA"/>
</dbReference>
<protein>
    <submittedName>
        <fullName evidence="1">Uncharacterized protein</fullName>
    </submittedName>
</protein>
<comment type="caution">
    <text evidence="1">The sequence shown here is derived from an EMBL/GenBank/DDBJ whole genome shotgun (WGS) entry which is preliminary data.</text>
</comment>
<reference evidence="1" key="2">
    <citation type="submission" date="2023-05" db="EMBL/GenBank/DDBJ databases">
        <authorList>
            <person name="Schelkunov M.I."/>
        </authorList>
    </citation>
    <scope>NUCLEOTIDE SEQUENCE</scope>
    <source>
        <strain evidence="1">Hsosn_3</strain>
        <tissue evidence="1">Leaf</tissue>
    </source>
</reference>
<sequence length="168" mass="19026">MLKVPRPCRKMEPPICGFNSMTFNVITWAIEAFPDLVIELKCFLSMVRNSVPDLFEVVDSVPTSDANVYDARLRPFNSRSYASRSYVSVFIMRDTKDAFALERTMHKVDVITGKDCVLGTKLIVNRNQAVETRSPHHCLITDRIPEQTVAMFLAENPLLNTTENIATV</sequence>
<name>A0AAD8N4L9_9APIA</name>
<dbReference type="Proteomes" id="UP001237642">
    <property type="component" value="Unassembled WGS sequence"/>
</dbReference>
<proteinExistence type="predicted"/>
<dbReference type="AlphaFoldDB" id="A0AAD8N4L9"/>
<keyword evidence="2" id="KW-1185">Reference proteome</keyword>
<organism evidence="1 2">
    <name type="scientific">Heracleum sosnowskyi</name>
    <dbReference type="NCBI Taxonomy" id="360622"/>
    <lineage>
        <taxon>Eukaryota</taxon>
        <taxon>Viridiplantae</taxon>
        <taxon>Streptophyta</taxon>
        <taxon>Embryophyta</taxon>
        <taxon>Tracheophyta</taxon>
        <taxon>Spermatophyta</taxon>
        <taxon>Magnoliopsida</taxon>
        <taxon>eudicotyledons</taxon>
        <taxon>Gunneridae</taxon>
        <taxon>Pentapetalae</taxon>
        <taxon>asterids</taxon>
        <taxon>campanulids</taxon>
        <taxon>Apiales</taxon>
        <taxon>Apiaceae</taxon>
        <taxon>Apioideae</taxon>
        <taxon>apioid superclade</taxon>
        <taxon>Tordylieae</taxon>
        <taxon>Tordyliinae</taxon>
        <taxon>Heracleum</taxon>
    </lineage>
</organism>
<accession>A0AAD8N4L9</accession>